<keyword evidence="1" id="KW-0004">4Fe-4S</keyword>
<gene>
    <name evidence="7" type="ORF">GCM10009733_108800</name>
</gene>
<dbReference type="InterPro" id="IPR036010">
    <property type="entry name" value="2Fe-2S_ferredoxin-like_sf"/>
</dbReference>
<proteinExistence type="predicted"/>
<keyword evidence="8" id="KW-1185">Reference proteome</keyword>
<keyword evidence="3" id="KW-0408">Iron</keyword>
<evidence type="ECO:0000313" key="8">
    <source>
        <dbReference type="Proteomes" id="UP001500064"/>
    </source>
</evidence>
<feature type="compositionally biased region" description="Basic and acidic residues" evidence="5">
    <location>
        <begin position="346"/>
        <end position="367"/>
    </location>
</feature>
<protein>
    <recommendedName>
        <fullName evidence="6">2Fe-2S ferredoxin-type domain-containing protein</fullName>
    </recommendedName>
</protein>
<dbReference type="PANTHER" id="PTHR43578">
    <property type="entry name" value="NADH-QUINONE OXIDOREDUCTASE SUBUNIT F"/>
    <property type="match status" value="1"/>
</dbReference>
<feature type="region of interest" description="Disordered" evidence="5">
    <location>
        <begin position="341"/>
        <end position="384"/>
    </location>
</feature>
<dbReference type="Pfam" id="PF13510">
    <property type="entry name" value="Fer2_4"/>
    <property type="match status" value="1"/>
</dbReference>
<accession>A0ABN2HY13</accession>
<keyword evidence="2" id="KW-0479">Metal-binding</keyword>
<feature type="region of interest" description="Disordered" evidence="5">
    <location>
        <begin position="173"/>
        <end position="227"/>
    </location>
</feature>
<keyword evidence="4" id="KW-0411">Iron-sulfur</keyword>
<name>A0ABN2HY13_9ACTN</name>
<organism evidence="7 8">
    <name type="scientific">Nonomuraea maheshkhaliensis</name>
    <dbReference type="NCBI Taxonomy" id="419590"/>
    <lineage>
        <taxon>Bacteria</taxon>
        <taxon>Bacillati</taxon>
        <taxon>Actinomycetota</taxon>
        <taxon>Actinomycetes</taxon>
        <taxon>Streptosporangiales</taxon>
        <taxon>Streptosporangiaceae</taxon>
        <taxon>Nonomuraea</taxon>
    </lineage>
</organism>
<sequence length="403" mass="42768">MIEATACFAAQAGRHLRAIERVLGVAADQERDGSEVSLQTVRRLGYCYGGPAALDGETACAGPDVAAKRASAGGSPETVVIANGDEGDPGSYADRLLMEADPDRILEGPALACFACGARRGVVLVRSEYPRALASMREAAERVRADGHLGRRVHGSDVDLDVEVLRRLLALPGRLSPGAGTGQSRGSSRRRLRGHAERDEQGRPVRVRPPAAARRPRPRPRLWRSSDGMGRMRATVDGVPVTLPEDATLLTALRAAGADVPALCHDERLTPVGSCRTCLVRAGGRDLAACVTPAEEGAEIQVHQDDLPGLRRDAVGLIVSVLPPYALEGDGELARTCRELGIGPADDQRGAGRGRDQRGAGRGRDRSFPSSRVNALTSGHADTVTSCPEYKVTAVRLRQEESQ</sequence>
<feature type="domain" description="2Fe-2S ferredoxin-type" evidence="6">
    <location>
        <begin position="230"/>
        <end position="306"/>
    </location>
</feature>
<dbReference type="PANTHER" id="PTHR43578:SF3">
    <property type="entry name" value="NADH-QUINONE OXIDOREDUCTASE SUBUNIT F"/>
    <property type="match status" value="1"/>
</dbReference>
<dbReference type="InterPro" id="IPR011538">
    <property type="entry name" value="Nuo51_FMN-bd"/>
</dbReference>
<dbReference type="SUPFAM" id="SSF54292">
    <property type="entry name" value="2Fe-2S ferredoxin-like"/>
    <property type="match status" value="1"/>
</dbReference>
<comment type="caution">
    <text evidence="7">The sequence shown here is derived from an EMBL/GenBank/DDBJ whole genome shotgun (WGS) entry which is preliminary data.</text>
</comment>
<evidence type="ECO:0000256" key="4">
    <source>
        <dbReference type="ARBA" id="ARBA00023014"/>
    </source>
</evidence>
<dbReference type="PROSITE" id="PS51085">
    <property type="entry name" value="2FE2S_FER_2"/>
    <property type="match status" value="1"/>
</dbReference>
<dbReference type="Proteomes" id="UP001500064">
    <property type="component" value="Unassembled WGS sequence"/>
</dbReference>
<dbReference type="EMBL" id="BAAAMU010000211">
    <property type="protein sequence ID" value="GAA1695438.1"/>
    <property type="molecule type" value="Genomic_DNA"/>
</dbReference>
<reference evidence="7 8" key="1">
    <citation type="journal article" date="2019" name="Int. J. Syst. Evol. Microbiol.">
        <title>The Global Catalogue of Microorganisms (GCM) 10K type strain sequencing project: providing services to taxonomists for standard genome sequencing and annotation.</title>
        <authorList>
            <consortium name="The Broad Institute Genomics Platform"/>
            <consortium name="The Broad Institute Genome Sequencing Center for Infectious Disease"/>
            <person name="Wu L."/>
            <person name="Ma J."/>
        </authorList>
    </citation>
    <scope>NUCLEOTIDE SEQUENCE [LARGE SCALE GENOMIC DNA]</scope>
    <source>
        <strain evidence="7 8">JCM 13929</strain>
    </source>
</reference>
<dbReference type="RefSeq" id="WP_346115209.1">
    <property type="nucleotide sequence ID" value="NZ_BAAAMU010000211.1"/>
</dbReference>
<evidence type="ECO:0000313" key="7">
    <source>
        <dbReference type="EMBL" id="GAA1695438.1"/>
    </source>
</evidence>
<evidence type="ECO:0000256" key="3">
    <source>
        <dbReference type="ARBA" id="ARBA00023004"/>
    </source>
</evidence>
<dbReference type="InterPro" id="IPR037225">
    <property type="entry name" value="Nuo51_FMN-bd_sf"/>
</dbReference>
<dbReference type="SUPFAM" id="SSF142019">
    <property type="entry name" value="Nqo1 FMN-binding domain-like"/>
    <property type="match status" value="1"/>
</dbReference>
<evidence type="ECO:0000256" key="2">
    <source>
        <dbReference type="ARBA" id="ARBA00022723"/>
    </source>
</evidence>
<feature type="compositionally biased region" description="Polar residues" evidence="5">
    <location>
        <begin position="368"/>
        <end position="377"/>
    </location>
</feature>
<feature type="compositionally biased region" description="Basic and acidic residues" evidence="5">
    <location>
        <begin position="194"/>
        <end position="203"/>
    </location>
</feature>
<dbReference type="Gene3D" id="3.40.50.11540">
    <property type="entry name" value="NADH-ubiquinone oxidoreductase 51kDa subunit"/>
    <property type="match status" value="1"/>
</dbReference>
<dbReference type="CDD" id="cd00207">
    <property type="entry name" value="fer2"/>
    <property type="match status" value="1"/>
</dbReference>
<evidence type="ECO:0000256" key="5">
    <source>
        <dbReference type="SAM" id="MobiDB-lite"/>
    </source>
</evidence>
<evidence type="ECO:0000259" key="6">
    <source>
        <dbReference type="PROSITE" id="PS51085"/>
    </source>
</evidence>
<evidence type="ECO:0000256" key="1">
    <source>
        <dbReference type="ARBA" id="ARBA00022485"/>
    </source>
</evidence>
<dbReference type="InterPro" id="IPR001041">
    <property type="entry name" value="2Fe-2S_ferredoxin-type"/>
</dbReference>
<dbReference type="Gene3D" id="3.10.20.740">
    <property type="match status" value="1"/>
</dbReference>
<dbReference type="Pfam" id="PF01512">
    <property type="entry name" value="Complex1_51K"/>
    <property type="match status" value="1"/>
</dbReference>